<dbReference type="InParanoid" id="A0A541AXH8"/>
<dbReference type="EMBL" id="CM008263">
    <property type="protein sequence ID" value="TQF64765.1"/>
    <property type="molecule type" value="Genomic_DNA"/>
</dbReference>
<comment type="caution">
    <text evidence="1">The sequence shown here is derived from an EMBL/GenBank/DDBJ whole genome shotgun (WGS) entry which is preliminary data.</text>
</comment>
<reference evidence="1 2" key="1">
    <citation type="journal article" date="2017" name="bioRxiv">
        <title>The Genomic Landscape Of Tree Rot In Phellinus noxius And Its Hymenochaetales Members.</title>
        <authorList>
            <person name="Chung C.-L."/>
            <person name="Lee J.T."/>
            <person name="Akiba M."/>
            <person name="Lee H.-H."/>
            <person name="Kuo T.-H."/>
            <person name="Liu D."/>
            <person name="Ke H.-M."/>
            <person name="Yokoi T."/>
            <person name="Roa M.B."/>
            <person name="Lu M.J."/>
            <person name="Chang Y.-Y."/>
            <person name="Ann P.-J."/>
            <person name="Tsai J.-N."/>
            <person name="Chen C.-Y."/>
            <person name="Tzean S.-S."/>
            <person name="Ota Y."/>
            <person name="Hattori T."/>
            <person name="Sahashi N."/>
            <person name="Liou R.-F."/>
            <person name="Kikuchi T."/>
            <person name="Tsai I.J."/>
        </authorList>
    </citation>
    <scope>NUCLEOTIDE SEQUENCE [LARGE SCALE GENOMIC DNA]</scope>
    <source>
        <strain evidence="1 2">FFPRI411160</strain>
    </source>
</reference>
<protein>
    <submittedName>
        <fullName evidence="1">Uncharacterized protein</fullName>
    </submittedName>
</protein>
<accession>A0A541AXH8</accession>
<name>A0A541AXH8_9AGAM</name>
<dbReference type="AlphaFoldDB" id="A0A541AXH8"/>
<geneLocation type="mitochondrion" evidence="1"/>
<organism evidence="1 2">
    <name type="scientific">Pyrrhoderma noxium</name>
    <dbReference type="NCBI Taxonomy" id="2282107"/>
    <lineage>
        <taxon>Eukaryota</taxon>
        <taxon>Fungi</taxon>
        <taxon>Dikarya</taxon>
        <taxon>Basidiomycota</taxon>
        <taxon>Agaricomycotina</taxon>
        <taxon>Agaricomycetes</taxon>
        <taxon>Hymenochaetales</taxon>
        <taxon>Hymenochaetaceae</taxon>
        <taxon>Pyrrhoderma</taxon>
    </lineage>
</organism>
<proteinExistence type="predicted"/>
<evidence type="ECO:0000313" key="1">
    <source>
        <dbReference type="EMBL" id="TQF64765.1"/>
    </source>
</evidence>
<evidence type="ECO:0000313" key="2">
    <source>
        <dbReference type="Proteomes" id="UP000217199"/>
    </source>
</evidence>
<dbReference type="EMBL" id="NBII01000013">
    <property type="protein sequence ID" value="TQF64765.1"/>
    <property type="molecule type" value="Genomic_DNA"/>
</dbReference>
<sequence>MFFWWECSKDKIVIKASGANTKNLTFDNFVGLLNGKIVETSRLSFEVNWKTLDVNIVKVKLSLRGLEKQPIRIINVNETSLTTQFPLVVYSPKSYPLVMYSHKCYSLIVWSDKTNLSNGQEASTPTVGGAGLRY</sequence>
<keyword evidence="1" id="KW-0496">Mitochondrion</keyword>
<keyword evidence="2" id="KW-1185">Reference proteome</keyword>
<gene>
    <name evidence="1" type="ORF">PNOK_m000048</name>
</gene>
<dbReference type="Proteomes" id="UP000217199">
    <property type="component" value="Mitochondrion MT"/>
</dbReference>